<dbReference type="RefSeq" id="WP_155314044.1">
    <property type="nucleotide sequence ID" value="NZ_AP021876.1"/>
</dbReference>
<dbReference type="Proteomes" id="UP000425960">
    <property type="component" value="Chromosome"/>
</dbReference>
<dbReference type="KEGG" id="dov:DSCO28_71740"/>
<reference evidence="1 2" key="1">
    <citation type="submission" date="2019-11" db="EMBL/GenBank/DDBJ databases">
        <title>Comparative genomics of hydrocarbon-degrading Desulfosarcina strains.</title>
        <authorList>
            <person name="Watanabe M."/>
            <person name="Kojima H."/>
            <person name="Fukui M."/>
        </authorList>
    </citation>
    <scope>NUCLEOTIDE SEQUENCE [LARGE SCALE GENOMIC DNA]</scope>
    <source>
        <strain evidence="1 2">28bB2T</strain>
    </source>
</reference>
<protein>
    <submittedName>
        <fullName evidence="1">Uncharacterized protein</fullName>
    </submittedName>
</protein>
<sequence length="316" mass="36267">MIEPAEAFWSTPDDNAGVQNPGQPIAWDGIQIVVPMTWQIHTLDRSYLKMVADDGTVFELKWRLNQKRFKIDRFLARFIKRHQRMVAGTMHPDPVPHQWQAILPGRALRTFKWTEGDHCALGVVVHCPVCHTATLMKLSGLPSKRLEAIAASVLASFQDHGKRTAASPWQPWQIFDIHARLPQTYTLAHHRLLSGSFELSFLSDQTRLRLYRWGPAAVLLEEVELRQFALDHIDPLTKGGIWSPMFDAPAWCWRTRPRIGIVSRLANPRLRGYRYQSGRIWHLSGQNRILAAVMDGRRPIDEKILEKICEQYGCDA</sequence>
<dbReference type="AlphaFoldDB" id="A0A5K8A2I2"/>
<gene>
    <name evidence="1" type="ORF">DSCO28_71740</name>
</gene>
<name>A0A5K8A2I2_9BACT</name>
<evidence type="ECO:0000313" key="1">
    <source>
        <dbReference type="EMBL" id="BBO86608.1"/>
    </source>
</evidence>
<organism evidence="1 2">
    <name type="scientific">Desulfosarcina ovata subsp. sediminis</name>
    <dbReference type="NCBI Taxonomy" id="885957"/>
    <lineage>
        <taxon>Bacteria</taxon>
        <taxon>Pseudomonadati</taxon>
        <taxon>Thermodesulfobacteriota</taxon>
        <taxon>Desulfobacteria</taxon>
        <taxon>Desulfobacterales</taxon>
        <taxon>Desulfosarcinaceae</taxon>
        <taxon>Desulfosarcina</taxon>
    </lineage>
</organism>
<dbReference type="EMBL" id="AP021876">
    <property type="protein sequence ID" value="BBO86608.1"/>
    <property type="molecule type" value="Genomic_DNA"/>
</dbReference>
<proteinExistence type="predicted"/>
<accession>A0A5K8A2I2</accession>
<evidence type="ECO:0000313" key="2">
    <source>
        <dbReference type="Proteomes" id="UP000425960"/>
    </source>
</evidence>